<dbReference type="EMBL" id="JAFREP010000011">
    <property type="protein sequence ID" value="MBO1319396.1"/>
    <property type="molecule type" value="Genomic_DNA"/>
</dbReference>
<organism evidence="1 2">
    <name type="scientific">Acanthopleuribacter pedis</name>
    <dbReference type="NCBI Taxonomy" id="442870"/>
    <lineage>
        <taxon>Bacteria</taxon>
        <taxon>Pseudomonadati</taxon>
        <taxon>Acidobacteriota</taxon>
        <taxon>Holophagae</taxon>
        <taxon>Acanthopleuribacterales</taxon>
        <taxon>Acanthopleuribacteraceae</taxon>
        <taxon>Acanthopleuribacter</taxon>
    </lineage>
</organism>
<reference evidence="1" key="1">
    <citation type="submission" date="2021-03" db="EMBL/GenBank/DDBJ databases">
        <authorList>
            <person name="Wang G."/>
        </authorList>
    </citation>
    <scope>NUCLEOTIDE SEQUENCE</scope>
    <source>
        <strain evidence="1">KCTC 12899</strain>
    </source>
</reference>
<evidence type="ECO:0000313" key="2">
    <source>
        <dbReference type="Proteomes" id="UP000664417"/>
    </source>
</evidence>
<proteinExistence type="predicted"/>
<keyword evidence="2" id="KW-1185">Reference proteome</keyword>
<dbReference type="AlphaFoldDB" id="A0A8J7Q700"/>
<accession>A0A8J7Q700</accession>
<dbReference type="Proteomes" id="UP000664417">
    <property type="component" value="Unassembled WGS sequence"/>
</dbReference>
<name>A0A8J7Q700_9BACT</name>
<sequence length="117" mass="13643">MSNHPVMEFYYFWLKEGITHEHFMKVDRATAQFLSTRKGFIKCYTTHDPVKNCWGSVCIFETHELMAETLKAFEPDGSGAAGQISRDFWDCIETYTVSGFHFDIRDEQFAPNYKVPN</sequence>
<evidence type="ECO:0000313" key="1">
    <source>
        <dbReference type="EMBL" id="MBO1319396.1"/>
    </source>
</evidence>
<comment type="caution">
    <text evidence="1">The sequence shown here is derived from an EMBL/GenBank/DDBJ whole genome shotgun (WGS) entry which is preliminary data.</text>
</comment>
<gene>
    <name evidence="1" type="ORF">J3U88_13060</name>
</gene>
<protein>
    <submittedName>
        <fullName evidence="1">Uncharacterized protein</fullName>
    </submittedName>
</protein>
<dbReference type="RefSeq" id="WP_207859217.1">
    <property type="nucleotide sequence ID" value="NZ_JAFREP010000011.1"/>
</dbReference>